<gene>
    <name evidence="6" type="ORF">SHERM_02790</name>
</gene>
<evidence type="ECO:0000256" key="4">
    <source>
        <dbReference type="ARBA" id="ARBA00023242"/>
    </source>
</evidence>
<dbReference type="SUPFAM" id="SSF47459">
    <property type="entry name" value="HLH, helix-loop-helix DNA-binding domain"/>
    <property type="match status" value="1"/>
</dbReference>
<keyword evidence="2" id="KW-0805">Transcription regulation</keyword>
<dbReference type="Gene3D" id="4.10.280.10">
    <property type="entry name" value="Helix-loop-helix DNA-binding domain"/>
    <property type="match status" value="1"/>
</dbReference>
<dbReference type="GO" id="GO:0005634">
    <property type="term" value="C:nucleus"/>
    <property type="evidence" value="ECO:0007669"/>
    <property type="project" value="UniProtKB-SubCell"/>
</dbReference>
<evidence type="ECO:0000313" key="7">
    <source>
        <dbReference type="Proteomes" id="UP001153555"/>
    </source>
</evidence>
<keyword evidence="3" id="KW-0804">Transcription</keyword>
<evidence type="ECO:0000259" key="5">
    <source>
        <dbReference type="PROSITE" id="PS50888"/>
    </source>
</evidence>
<feature type="domain" description="BHLH" evidence="5">
    <location>
        <begin position="325"/>
        <end position="374"/>
    </location>
</feature>
<dbReference type="Proteomes" id="UP001153555">
    <property type="component" value="Unassembled WGS sequence"/>
</dbReference>
<reference evidence="6" key="1">
    <citation type="submission" date="2019-12" db="EMBL/GenBank/DDBJ databases">
        <authorList>
            <person name="Scholes J."/>
        </authorList>
    </citation>
    <scope>NUCLEOTIDE SEQUENCE</scope>
</reference>
<evidence type="ECO:0000256" key="1">
    <source>
        <dbReference type="ARBA" id="ARBA00004123"/>
    </source>
</evidence>
<accession>A0A9N7RM02</accession>
<keyword evidence="7" id="KW-1185">Reference proteome</keyword>
<dbReference type="Pfam" id="PF23132">
    <property type="entry name" value="DUF7049"/>
    <property type="match status" value="1"/>
</dbReference>
<protein>
    <submittedName>
        <fullName evidence="6">Transcription factor bHLH041</fullName>
    </submittedName>
</protein>
<keyword evidence="4" id="KW-0539">Nucleus</keyword>
<dbReference type="PANTHER" id="PTHR46665">
    <property type="entry name" value="TRANSCRIPTION FACTOR BHLH041-RELATED-RELATED"/>
    <property type="match status" value="1"/>
</dbReference>
<dbReference type="InterPro" id="IPR055477">
    <property type="entry name" value="DUF7049"/>
</dbReference>
<dbReference type="InterPro" id="IPR055478">
    <property type="entry name" value="DUF7050"/>
</dbReference>
<dbReference type="EMBL" id="CACSLK010028053">
    <property type="protein sequence ID" value="CAA0834985.1"/>
    <property type="molecule type" value="Genomic_DNA"/>
</dbReference>
<name>A0A9N7RM02_STRHE</name>
<dbReference type="OrthoDB" id="5778525at2759"/>
<evidence type="ECO:0000256" key="2">
    <source>
        <dbReference type="ARBA" id="ARBA00023015"/>
    </source>
</evidence>
<dbReference type="AlphaFoldDB" id="A0A9N7RM02"/>
<comment type="subcellular location">
    <subcellularLocation>
        <location evidence="1">Nucleus</location>
    </subcellularLocation>
</comment>
<comment type="caution">
    <text evidence="6">The sequence shown here is derived from an EMBL/GenBank/DDBJ whole genome shotgun (WGS) entry which is preliminary data.</text>
</comment>
<organism evidence="6 7">
    <name type="scientific">Striga hermonthica</name>
    <name type="common">Purple witchweed</name>
    <name type="synonym">Buchnera hermonthica</name>
    <dbReference type="NCBI Taxonomy" id="68872"/>
    <lineage>
        <taxon>Eukaryota</taxon>
        <taxon>Viridiplantae</taxon>
        <taxon>Streptophyta</taxon>
        <taxon>Embryophyta</taxon>
        <taxon>Tracheophyta</taxon>
        <taxon>Spermatophyta</taxon>
        <taxon>Magnoliopsida</taxon>
        <taxon>eudicotyledons</taxon>
        <taxon>Gunneridae</taxon>
        <taxon>Pentapetalae</taxon>
        <taxon>asterids</taxon>
        <taxon>lamiids</taxon>
        <taxon>Lamiales</taxon>
        <taxon>Orobanchaceae</taxon>
        <taxon>Buchnereae</taxon>
        <taxon>Striga</taxon>
    </lineage>
</organism>
<dbReference type="InterPro" id="IPR044658">
    <property type="entry name" value="bHLH92/bHLH041-like"/>
</dbReference>
<dbReference type="InterPro" id="IPR036638">
    <property type="entry name" value="HLH_DNA-bd_sf"/>
</dbReference>
<dbReference type="InterPro" id="IPR011598">
    <property type="entry name" value="bHLH_dom"/>
</dbReference>
<evidence type="ECO:0000313" key="6">
    <source>
        <dbReference type="EMBL" id="CAA0834985.1"/>
    </source>
</evidence>
<dbReference type="Pfam" id="PF23133">
    <property type="entry name" value="DUF7050"/>
    <property type="match status" value="1"/>
</dbReference>
<dbReference type="GO" id="GO:0046983">
    <property type="term" value="F:protein dimerization activity"/>
    <property type="evidence" value="ECO:0007669"/>
    <property type="project" value="InterPro"/>
</dbReference>
<dbReference type="PROSITE" id="PS50888">
    <property type="entry name" value="BHLH"/>
    <property type="match status" value="1"/>
</dbReference>
<evidence type="ECO:0000256" key="3">
    <source>
        <dbReference type="ARBA" id="ARBA00023163"/>
    </source>
</evidence>
<dbReference type="Pfam" id="PF00010">
    <property type="entry name" value="HLH"/>
    <property type="match status" value="1"/>
</dbReference>
<dbReference type="SMART" id="SM00353">
    <property type="entry name" value="HLH"/>
    <property type="match status" value="1"/>
</dbReference>
<proteinExistence type="predicted"/>
<sequence length="512" mass="57550">MVFNSYQWPMEQTMVNGVAATTEVDSKVALVAQLVPLVIECAKDGCLLFSNGVYRDESSVEQASSSSGTSLARTLFDAYCESIYYVDHGRVPGFAFKNHLPYLEIKLDGVGRLASNDVQKQFYQTVVFMGCTLGELELGIMSSEPQVNLEKEIKNWLQANFSISNIQNTPSSSLRSLSLLPSISDIITSPDYLVTNEQCPRPREALFLEEALLEEKLRFGTLNQMRKVGLPKLENEHDAMTKAILVVLTSSLSSSSSGTVHNSVPLIISPREPSGFRSYHSALGPVGQLKTGRKQNMFKRIILFFRELNVGRRQVLGIEERGPTDKQLHHAMAEKRRRENMRQSFRVLRSLLPPGSKKDNATVLSMITEFIDSLKTRVEQLEKRNQTLETHLSANVLDEDHGTNVKIVQISQSTSESRFLDLRVWLRSRECSSSDLVIKVLGFLRQQRDVSLVSVQYSNTSMVVPNSMHGLVLRLKIEGDEFEESGFQEAVKRLLMASHTDNLTFLPIMKEP</sequence>
<dbReference type="PANTHER" id="PTHR46665:SF1">
    <property type="entry name" value="SPERMATOGENESIS- AND OOGENESIS-SPECIFIC BASIC HELIX-LOOP-HELIX-CONTAINING PROTEIN 1"/>
    <property type="match status" value="1"/>
</dbReference>